<name>A0LB00_MAGMM</name>
<evidence type="ECO:0000313" key="4">
    <source>
        <dbReference type="EMBL" id="ABK45143.1"/>
    </source>
</evidence>
<proteinExistence type="inferred from homology"/>
<evidence type="ECO:0000313" key="5">
    <source>
        <dbReference type="Proteomes" id="UP000002586"/>
    </source>
</evidence>
<dbReference type="PANTHER" id="PTHR30483:SF6">
    <property type="entry name" value="PERIPLASMIC BINDING PROTEIN OF ABC TRANSPORTER FOR NATURAL AMINO ACIDS"/>
    <property type="match status" value="1"/>
</dbReference>
<dbReference type="EMBL" id="CP000471">
    <property type="protein sequence ID" value="ABK45143.1"/>
    <property type="molecule type" value="Genomic_DNA"/>
</dbReference>
<gene>
    <name evidence="4" type="ordered locus">Mmc1_2647</name>
</gene>
<reference evidence="5" key="1">
    <citation type="journal article" date="2009" name="Appl. Environ. Microbiol.">
        <title>Complete genome sequence of the chemolithoautotrophic marine magnetotactic coccus strain MC-1.</title>
        <authorList>
            <person name="Schubbe S."/>
            <person name="Williams T.J."/>
            <person name="Xie G."/>
            <person name="Kiss H.E."/>
            <person name="Brettin T.S."/>
            <person name="Martinez D."/>
            <person name="Ross C.A."/>
            <person name="Schuler D."/>
            <person name="Cox B.L."/>
            <person name="Nealson K.H."/>
            <person name="Bazylinski D.A."/>
        </authorList>
    </citation>
    <scope>NUCLEOTIDE SEQUENCE [LARGE SCALE GENOMIC DNA]</scope>
    <source>
        <strain evidence="5">ATCC BAA-1437 / JCM 17883 / MC-1</strain>
    </source>
</reference>
<dbReference type="KEGG" id="mgm:Mmc1_2647"/>
<dbReference type="CDD" id="cd19979">
    <property type="entry name" value="PBP1_ABC_ligand_binding-like"/>
    <property type="match status" value="1"/>
</dbReference>
<dbReference type="HOGENOM" id="CLU_027128_0_0_5"/>
<dbReference type="SUPFAM" id="SSF53822">
    <property type="entry name" value="Periplasmic binding protein-like I"/>
    <property type="match status" value="1"/>
</dbReference>
<keyword evidence="2" id="KW-0732">Signal</keyword>
<evidence type="ECO:0000259" key="3">
    <source>
        <dbReference type="Pfam" id="PF13458"/>
    </source>
</evidence>
<feature type="domain" description="Leucine-binding protein" evidence="3">
    <location>
        <begin position="44"/>
        <end position="361"/>
    </location>
</feature>
<evidence type="ECO:0000256" key="1">
    <source>
        <dbReference type="ARBA" id="ARBA00010062"/>
    </source>
</evidence>
<dbReference type="InterPro" id="IPR051010">
    <property type="entry name" value="BCAA_transport"/>
</dbReference>
<dbReference type="STRING" id="156889.Mmc1_2647"/>
<dbReference type="RefSeq" id="WP_011714249.1">
    <property type="nucleotide sequence ID" value="NC_008576.1"/>
</dbReference>
<reference evidence="4 5" key="2">
    <citation type="journal article" date="2012" name="Int. J. Syst. Evol. Microbiol.">
        <title>Magnetococcus marinus gen. nov., sp. nov., a marine, magnetotactic bacterium that represents a novel lineage (Magnetococcaceae fam. nov.; Magnetococcales ord. nov.) at the base of the Alphaproteobacteria.</title>
        <authorList>
            <person name="Bazylinski D.A."/>
            <person name="Williams T.J."/>
            <person name="Lefevre C.T."/>
            <person name="Berg R.J."/>
            <person name="Zhang C.L."/>
            <person name="Bowser S.S."/>
            <person name="Dean A.J."/>
            <person name="Beveridge T.J."/>
        </authorList>
    </citation>
    <scope>NUCLEOTIDE SEQUENCE [LARGE SCALE GENOMIC DNA]</scope>
    <source>
        <strain evidence="5">ATCC BAA-1437 / JCM 17883 / MC-1</strain>
    </source>
</reference>
<dbReference type="Pfam" id="PF13458">
    <property type="entry name" value="Peripla_BP_6"/>
    <property type="match status" value="1"/>
</dbReference>
<sequence precursor="true">MVKYNWFKRGLAALCFAFFAGIGGVSAMESVRIGFDGAYGLKNSTSAQSIEMGLRLAIDEINTAGGVLGGRPLALVTADNRSVPARGIENLKKFAADPNLVAVVGGRFSPVLLQQLELVHHLPIPLLDAWGSADGITDHAQSPSYSFRISLRDKYAMPIMLQYAASKGSDKVALLVPNTGWGRSNTNAAERYIKKHPETQITLIHWYNWGEKDFSAAYQAVLDSGAQALVMVANDLEGSIIVRHVSSRPQAERLPIISHWGVTGGAFVEACGPALQAVDFSVVQTFSMLRSQGPALTRVVTLLHDKLGIKDPAKMDSPVGFAHAYDLVHILARAINLAGSIDRVAVRDALEQVRDYAGLVRNYDHPFPAEDHNGLKLEDVFMARFQGNTIVPITSAH</sequence>
<dbReference type="InterPro" id="IPR028082">
    <property type="entry name" value="Peripla_BP_I"/>
</dbReference>
<dbReference type="OrthoDB" id="9768099at2"/>
<dbReference type="Proteomes" id="UP000002586">
    <property type="component" value="Chromosome"/>
</dbReference>
<dbReference type="PANTHER" id="PTHR30483">
    <property type="entry name" value="LEUCINE-SPECIFIC-BINDING PROTEIN"/>
    <property type="match status" value="1"/>
</dbReference>
<dbReference type="InterPro" id="IPR028081">
    <property type="entry name" value="Leu-bd"/>
</dbReference>
<protein>
    <submittedName>
        <fullName evidence="4">Amino acid/amide ABC transporter substrate-binding protein, HAAT family</fullName>
    </submittedName>
</protein>
<dbReference type="AlphaFoldDB" id="A0LB00"/>
<evidence type="ECO:0000256" key="2">
    <source>
        <dbReference type="ARBA" id="ARBA00022729"/>
    </source>
</evidence>
<dbReference type="Gene3D" id="3.40.50.2300">
    <property type="match status" value="2"/>
</dbReference>
<accession>A0LB00</accession>
<organism evidence="4 5">
    <name type="scientific">Magnetococcus marinus (strain ATCC BAA-1437 / JCM 17883 / MC-1)</name>
    <dbReference type="NCBI Taxonomy" id="156889"/>
    <lineage>
        <taxon>Bacteria</taxon>
        <taxon>Pseudomonadati</taxon>
        <taxon>Pseudomonadota</taxon>
        <taxon>Magnetococcia</taxon>
        <taxon>Magnetococcales</taxon>
        <taxon>Magnetococcaceae</taxon>
        <taxon>Magnetococcus</taxon>
    </lineage>
</organism>
<comment type="similarity">
    <text evidence="1">Belongs to the leucine-binding protein family.</text>
</comment>
<keyword evidence="5" id="KW-1185">Reference proteome</keyword>
<dbReference type="eggNOG" id="COG0683">
    <property type="taxonomic scope" value="Bacteria"/>
</dbReference>
<dbReference type="GO" id="GO:0006865">
    <property type="term" value="P:amino acid transport"/>
    <property type="evidence" value="ECO:0007669"/>
    <property type="project" value="UniProtKB-KW"/>
</dbReference>